<protein>
    <recommendedName>
        <fullName evidence="3">MACPF domain-containing protein</fullName>
    </recommendedName>
</protein>
<dbReference type="Proteomes" id="UP001497382">
    <property type="component" value="Unassembled WGS sequence"/>
</dbReference>
<sequence>MSMSPESVGTHYVRSITYGGELIASLRLKANNREEREMIKAAVSANLQLTGTFDLNANGSFDKLRKDLAGMYNEDIKVMATKMPSSPPQTVEELMKLVADYPKEISTINGGKGKALKAELYPLSSLKADFPNYLPNSAVNSLLNDVETKYDDIRTVMHEIYSWNTKRPEADDEDEERINDMYDSLTKAQKAFNRAISDLDVSINGKVDQFKEAFEAYGTGKNNSPNRYQRWFWKLRHEITKEPIVWEKPDGSGDVFINWGSNTCPTSQTAPEVQLLYSGRAAGTLFKSWAGGRNLECMKLEDPKLSKAISPQPKPANLDAVEYRTLIEPDKSRPIPCAACLVPETVSVRTLYARKSCPKNWKIQYSGLTMADSGSNVDGNFICLNKGVFQLPTESEAGAHNARLNPVWMSCEKCDGEKIVPCVVCSYENKAEMF</sequence>
<evidence type="ECO:0008006" key="3">
    <source>
        <dbReference type="Google" id="ProtNLM"/>
    </source>
</evidence>
<dbReference type="EMBL" id="CAXIEN010000419">
    <property type="protein sequence ID" value="CAL1297299.1"/>
    <property type="molecule type" value="Genomic_DNA"/>
</dbReference>
<evidence type="ECO:0000313" key="2">
    <source>
        <dbReference type="Proteomes" id="UP001497382"/>
    </source>
</evidence>
<reference evidence="1 2" key="1">
    <citation type="submission" date="2024-04" db="EMBL/GenBank/DDBJ databases">
        <authorList>
            <person name="Rising A."/>
            <person name="Reimegard J."/>
            <person name="Sonavane S."/>
            <person name="Akerstrom W."/>
            <person name="Nylinder S."/>
            <person name="Hedman E."/>
            <person name="Kallberg Y."/>
        </authorList>
    </citation>
    <scope>NUCLEOTIDE SEQUENCE [LARGE SCALE GENOMIC DNA]</scope>
</reference>
<accession>A0AAV2BNX6</accession>
<name>A0AAV2BNX6_9ARAC</name>
<gene>
    <name evidence="1" type="ORF">LARSCL_LOCUS20228</name>
</gene>
<dbReference type="AlphaFoldDB" id="A0AAV2BNX6"/>
<keyword evidence="2" id="KW-1185">Reference proteome</keyword>
<organism evidence="1 2">
    <name type="scientific">Larinioides sclopetarius</name>
    <dbReference type="NCBI Taxonomy" id="280406"/>
    <lineage>
        <taxon>Eukaryota</taxon>
        <taxon>Metazoa</taxon>
        <taxon>Ecdysozoa</taxon>
        <taxon>Arthropoda</taxon>
        <taxon>Chelicerata</taxon>
        <taxon>Arachnida</taxon>
        <taxon>Araneae</taxon>
        <taxon>Araneomorphae</taxon>
        <taxon>Entelegynae</taxon>
        <taxon>Araneoidea</taxon>
        <taxon>Araneidae</taxon>
        <taxon>Larinioides</taxon>
    </lineage>
</organism>
<proteinExistence type="predicted"/>
<comment type="caution">
    <text evidence="1">The sequence shown here is derived from an EMBL/GenBank/DDBJ whole genome shotgun (WGS) entry which is preliminary data.</text>
</comment>
<evidence type="ECO:0000313" key="1">
    <source>
        <dbReference type="EMBL" id="CAL1297299.1"/>
    </source>
</evidence>